<dbReference type="GO" id="GO:0055085">
    <property type="term" value="P:transmembrane transport"/>
    <property type="evidence" value="ECO:0007669"/>
    <property type="project" value="InterPro"/>
</dbReference>
<evidence type="ECO:0000313" key="9">
    <source>
        <dbReference type="EMBL" id="TQM61510.1"/>
    </source>
</evidence>
<keyword evidence="10" id="KW-1185">Reference proteome</keyword>
<dbReference type="EMBL" id="VFPN01000003">
    <property type="protein sequence ID" value="TQM61510.1"/>
    <property type="molecule type" value="Genomic_DNA"/>
</dbReference>
<dbReference type="PROSITE" id="PS01271">
    <property type="entry name" value="NA_SULFATE"/>
    <property type="match status" value="1"/>
</dbReference>
<dbReference type="SUPFAM" id="SSF116726">
    <property type="entry name" value="TrkA C-terminal domain-like"/>
    <property type="match status" value="2"/>
</dbReference>
<comment type="subcellular location">
    <subcellularLocation>
        <location evidence="1">Membrane</location>
        <topology evidence="1">Multi-pass membrane protein</topology>
    </subcellularLocation>
</comment>
<feature type="transmembrane region" description="Helical" evidence="7">
    <location>
        <begin position="36"/>
        <end position="54"/>
    </location>
</feature>
<accession>A0A543HT95</accession>
<evidence type="ECO:0000313" key="10">
    <source>
        <dbReference type="Proteomes" id="UP000318331"/>
    </source>
</evidence>
<evidence type="ECO:0000256" key="4">
    <source>
        <dbReference type="ARBA" id="ARBA00022737"/>
    </source>
</evidence>
<feature type="transmembrane region" description="Helical" evidence="7">
    <location>
        <begin position="66"/>
        <end position="88"/>
    </location>
</feature>
<feature type="transmembrane region" description="Helical" evidence="7">
    <location>
        <begin position="145"/>
        <end position="163"/>
    </location>
</feature>
<evidence type="ECO:0000256" key="6">
    <source>
        <dbReference type="ARBA" id="ARBA00023136"/>
    </source>
</evidence>
<feature type="domain" description="Citrate transporter-like" evidence="8">
    <location>
        <begin position="25"/>
        <end position="525"/>
    </location>
</feature>
<feature type="transmembrane region" description="Helical" evidence="7">
    <location>
        <begin position="437"/>
        <end position="455"/>
    </location>
</feature>
<evidence type="ECO:0000256" key="3">
    <source>
        <dbReference type="ARBA" id="ARBA00022692"/>
    </source>
</evidence>
<dbReference type="GO" id="GO:0006813">
    <property type="term" value="P:potassium ion transport"/>
    <property type="evidence" value="ECO:0007669"/>
    <property type="project" value="InterPro"/>
</dbReference>
<sequence>MLARAVVFFPMNDIAITLVVLALSVVFFIWNRLPVGIVALGVCLALFTTGVLNLQQTFAGFSDPTIVLIASLFVVSEGLDASGVTTWAGQQMIRRAGKSRGRLLVFVMSTVAFLTALISVNGAVAALLPMVVVISVRLGRSPSQLLMPLAFGAHAGSLLTLTGSPVNVLISEAAEGASGGRPLGFFEFALVGLPLLVGSIIIVVLCGERLLPQRSARLLPRDLSGHSRALLAQYLDDDDLWRLRIRSTSPLAGQDAVGLNLSDYPGVSVVAVKTRSGRPVRTAQLRVDDYLVVRGGPAQLEAFARSQQLERIAGANGLITQNYGVAEVMVSPRSAFVGETVFPGMVTDSGELVILAVQRAGEDLSSSEITLATGDTLLLQGSWAALADNADDPNVLLVDEPDTIRRQTVPLGRSARWSLIITAAMIILLTTGLFPPAVVTLVAAMAMVLCRVVTVEQAHRSISWTTLILVGGMIPLSIAISSTGAAALIAHRVVGLIGGYGPHLIVLGIFVLTAVLGQLISNTATALVLIPITISVASELSLSPMPLLMAVCIAASASFLTPVATPANMMVMQPAGYRFGDYWKMGLPLLLLYGVVAVLLVPVIWPF</sequence>
<dbReference type="CDD" id="cd01115">
    <property type="entry name" value="SLC13_permease"/>
    <property type="match status" value="1"/>
</dbReference>
<dbReference type="Gene3D" id="3.30.70.1450">
    <property type="entry name" value="Regulator of K+ conductance, C-terminal domain"/>
    <property type="match status" value="2"/>
</dbReference>
<feature type="transmembrane region" description="Helical" evidence="7">
    <location>
        <begin position="414"/>
        <end position="431"/>
    </location>
</feature>
<reference evidence="9 10" key="1">
    <citation type="submission" date="2019-06" db="EMBL/GenBank/DDBJ databases">
        <title>Sequencing the genomes of 1000 actinobacteria strains.</title>
        <authorList>
            <person name="Klenk H.-P."/>
        </authorList>
    </citation>
    <scope>NUCLEOTIDE SEQUENCE [LARGE SCALE GENOMIC DNA]</scope>
    <source>
        <strain evidence="9 10">DSM 18031</strain>
    </source>
</reference>
<name>A0A543HT95_9MICO</name>
<keyword evidence="4" id="KW-0677">Repeat</keyword>
<dbReference type="InterPro" id="IPR036721">
    <property type="entry name" value="RCK_C_sf"/>
</dbReference>
<keyword evidence="6 7" id="KW-0472">Membrane</keyword>
<feature type="transmembrane region" description="Helical" evidence="7">
    <location>
        <begin position="503"/>
        <end position="534"/>
    </location>
</feature>
<dbReference type="AlphaFoldDB" id="A0A543HT95"/>
<dbReference type="PANTHER" id="PTHR43652">
    <property type="entry name" value="BASIC AMINO ACID ANTIPORTER YFCC-RELATED"/>
    <property type="match status" value="1"/>
</dbReference>
<dbReference type="Pfam" id="PF03600">
    <property type="entry name" value="CitMHS"/>
    <property type="match status" value="1"/>
</dbReference>
<feature type="transmembrane region" description="Helical" evidence="7">
    <location>
        <begin position="103"/>
        <end position="133"/>
    </location>
</feature>
<feature type="transmembrane region" description="Helical" evidence="7">
    <location>
        <begin position="546"/>
        <end position="565"/>
    </location>
</feature>
<evidence type="ECO:0000256" key="1">
    <source>
        <dbReference type="ARBA" id="ARBA00004141"/>
    </source>
</evidence>
<dbReference type="GO" id="GO:0005886">
    <property type="term" value="C:plasma membrane"/>
    <property type="evidence" value="ECO:0007669"/>
    <property type="project" value="TreeGrafter"/>
</dbReference>
<evidence type="ECO:0000259" key="8">
    <source>
        <dbReference type="Pfam" id="PF03600"/>
    </source>
</evidence>
<gene>
    <name evidence="9" type="ORF">FB466_2465</name>
</gene>
<keyword evidence="2" id="KW-0813">Transport</keyword>
<keyword evidence="5 7" id="KW-1133">Transmembrane helix</keyword>
<dbReference type="InterPro" id="IPR051679">
    <property type="entry name" value="DASS-Related_Transporters"/>
</dbReference>
<keyword evidence="3 7" id="KW-0812">Transmembrane</keyword>
<dbReference type="PANTHER" id="PTHR43652:SF2">
    <property type="entry name" value="BASIC AMINO ACID ANTIPORTER YFCC-RELATED"/>
    <property type="match status" value="1"/>
</dbReference>
<dbReference type="InterPro" id="IPR031312">
    <property type="entry name" value="Na/sul_symport_CS"/>
</dbReference>
<proteinExistence type="predicted"/>
<evidence type="ECO:0000256" key="7">
    <source>
        <dbReference type="SAM" id="Phobius"/>
    </source>
</evidence>
<dbReference type="Proteomes" id="UP000318331">
    <property type="component" value="Unassembled WGS sequence"/>
</dbReference>
<feature type="transmembrane region" description="Helical" evidence="7">
    <location>
        <begin position="7"/>
        <end position="30"/>
    </location>
</feature>
<dbReference type="InterPro" id="IPR004680">
    <property type="entry name" value="Cit_transptr-like_dom"/>
</dbReference>
<organism evidence="9 10">
    <name type="scientific">Klugiella xanthotipulae</name>
    <dbReference type="NCBI Taxonomy" id="244735"/>
    <lineage>
        <taxon>Bacteria</taxon>
        <taxon>Bacillati</taxon>
        <taxon>Actinomycetota</taxon>
        <taxon>Actinomycetes</taxon>
        <taxon>Micrococcales</taxon>
        <taxon>Microbacteriaceae</taxon>
        <taxon>Klugiella</taxon>
    </lineage>
</organism>
<comment type="caution">
    <text evidence="9">The sequence shown here is derived from an EMBL/GenBank/DDBJ whole genome shotgun (WGS) entry which is preliminary data.</text>
</comment>
<feature type="transmembrane region" description="Helical" evidence="7">
    <location>
        <begin position="585"/>
        <end position="605"/>
    </location>
</feature>
<evidence type="ECO:0000256" key="5">
    <source>
        <dbReference type="ARBA" id="ARBA00022989"/>
    </source>
</evidence>
<protein>
    <submittedName>
        <fullName evidence="9">Citrate transporter</fullName>
    </submittedName>
</protein>
<feature type="transmembrane region" description="Helical" evidence="7">
    <location>
        <begin position="183"/>
        <end position="207"/>
    </location>
</feature>
<feature type="transmembrane region" description="Helical" evidence="7">
    <location>
        <begin position="467"/>
        <end position="491"/>
    </location>
</feature>
<evidence type="ECO:0000256" key="2">
    <source>
        <dbReference type="ARBA" id="ARBA00022448"/>
    </source>
</evidence>